<gene>
    <name evidence="1" type="ORF">GCM10007888_45700</name>
</gene>
<proteinExistence type="predicted"/>
<evidence type="ECO:0000313" key="2">
    <source>
        <dbReference type="Proteomes" id="UP001156856"/>
    </source>
</evidence>
<accession>A0ABQ6DPZ8</accession>
<keyword evidence="2" id="KW-1185">Reference proteome</keyword>
<sequence length="188" mass="20240">MLVHPLQHTAARALRILAGDDEHRAPDPDLQHALDPLAVLRVVGIEVQRCGNRPADPVTCLDVLTPLPGADCSLCSPQILDADLRQRIRPLPWLNDGDMVAEVERAIRPIAAKREPGNSALGALAGDLQPQATTVAVHARRLGSGHTQGGELSLHAITHAATYIVNTDLGERHRTAAKSSFRIVQENQ</sequence>
<protein>
    <recommendedName>
        <fullName evidence="3">UbiC transcription regulator-associated domain-containing protein</fullName>
    </recommendedName>
</protein>
<dbReference type="EMBL" id="BSPK01000098">
    <property type="protein sequence ID" value="GLS66188.1"/>
    <property type="molecule type" value="Genomic_DNA"/>
</dbReference>
<evidence type="ECO:0000313" key="1">
    <source>
        <dbReference type="EMBL" id="GLS66188.1"/>
    </source>
</evidence>
<organism evidence="1 2">
    <name type="scientific">Methylobacterium oxalidis</name>
    <dbReference type="NCBI Taxonomy" id="944322"/>
    <lineage>
        <taxon>Bacteria</taxon>
        <taxon>Pseudomonadati</taxon>
        <taxon>Pseudomonadota</taxon>
        <taxon>Alphaproteobacteria</taxon>
        <taxon>Hyphomicrobiales</taxon>
        <taxon>Methylobacteriaceae</taxon>
        <taxon>Methylobacterium</taxon>
    </lineage>
</organism>
<reference evidence="2" key="1">
    <citation type="journal article" date="2019" name="Int. J. Syst. Evol. Microbiol.">
        <title>The Global Catalogue of Microorganisms (GCM) 10K type strain sequencing project: providing services to taxonomists for standard genome sequencing and annotation.</title>
        <authorList>
            <consortium name="The Broad Institute Genomics Platform"/>
            <consortium name="The Broad Institute Genome Sequencing Center for Infectious Disease"/>
            <person name="Wu L."/>
            <person name="Ma J."/>
        </authorList>
    </citation>
    <scope>NUCLEOTIDE SEQUENCE [LARGE SCALE GENOMIC DNA]</scope>
    <source>
        <strain evidence="2">NBRC 107715</strain>
    </source>
</reference>
<dbReference type="Proteomes" id="UP001156856">
    <property type="component" value="Unassembled WGS sequence"/>
</dbReference>
<evidence type="ECO:0008006" key="3">
    <source>
        <dbReference type="Google" id="ProtNLM"/>
    </source>
</evidence>
<comment type="caution">
    <text evidence="1">The sequence shown here is derived from an EMBL/GenBank/DDBJ whole genome shotgun (WGS) entry which is preliminary data.</text>
</comment>
<name>A0ABQ6DPZ8_9HYPH</name>